<feature type="domain" description="ABC transmembrane type-1" evidence="8">
    <location>
        <begin position="96"/>
        <end position="307"/>
    </location>
</feature>
<dbReference type="GO" id="GO:0055085">
    <property type="term" value="P:transmembrane transport"/>
    <property type="evidence" value="ECO:0007669"/>
    <property type="project" value="InterPro"/>
</dbReference>
<dbReference type="PANTHER" id="PTHR43163">
    <property type="entry name" value="DIPEPTIDE TRANSPORT SYSTEM PERMEASE PROTEIN DPPB-RELATED"/>
    <property type="match status" value="1"/>
</dbReference>
<feature type="transmembrane region" description="Helical" evidence="7">
    <location>
        <begin position="100"/>
        <end position="120"/>
    </location>
</feature>
<keyword evidence="4 7" id="KW-0812">Transmembrane</keyword>
<organism evidence="9 10">
    <name type="scientific">Paenibacillus psychroresistens</name>
    <dbReference type="NCBI Taxonomy" id="1778678"/>
    <lineage>
        <taxon>Bacteria</taxon>
        <taxon>Bacillati</taxon>
        <taxon>Bacillota</taxon>
        <taxon>Bacilli</taxon>
        <taxon>Bacillales</taxon>
        <taxon>Paenibacillaceae</taxon>
        <taxon>Paenibacillus</taxon>
    </lineage>
</organism>
<dbReference type="EMBL" id="CP034235">
    <property type="protein sequence ID" value="QGQ94009.1"/>
    <property type="molecule type" value="Genomic_DNA"/>
</dbReference>
<evidence type="ECO:0000313" key="9">
    <source>
        <dbReference type="EMBL" id="QGQ94009.1"/>
    </source>
</evidence>
<dbReference type="Proteomes" id="UP000426246">
    <property type="component" value="Chromosome"/>
</dbReference>
<comment type="subcellular location">
    <subcellularLocation>
        <location evidence="1 7">Cell membrane</location>
        <topology evidence="1 7">Multi-pass membrane protein</topology>
    </subcellularLocation>
</comment>
<feature type="transmembrane region" description="Helical" evidence="7">
    <location>
        <begin position="132"/>
        <end position="156"/>
    </location>
</feature>
<keyword evidence="5 7" id="KW-1133">Transmembrane helix</keyword>
<evidence type="ECO:0000259" key="8">
    <source>
        <dbReference type="PROSITE" id="PS50928"/>
    </source>
</evidence>
<evidence type="ECO:0000256" key="2">
    <source>
        <dbReference type="ARBA" id="ARBA00022448"/>
    </source>
</evidence>
<evidence type="ECO:0000256" key="3">
    <source>
        <dbReference type="ARBA" id="ARBA00022475"/>
    </source>
</evidence>
<proteinExistence type="inferred from homology"/>
<dbReference type="AlphaFoldDB" id="A0A6B8RCI6"/>
<feature type="transmembrane region" description="Helical" evidence="7">
    <location>
        <begin position="288"/>
        <end position="314"/>
    </location>
</feature>
<feature type="transmembrane region" description="Helical" evidence="7">
    <location>
        <begin position="187"/>
        <end position="207"/>
    </location>
</feature>
<keyword evidence="10" id="KW-1185">Reference proteome</keyword>
<reference evidence="10" key="1">
    <citation type="submission" date="2018-11" db="EMBL/GenBank/DDBJ databases">
        <title>Complete genome sequence of Paenibacillus sp. ML311-T8.</title>
        <authorList>
            <person name="Nam Y.-D."/>
            <person name="Kang J."/>
            <person name="Chung W.-H."/>
            <person name="Park Y.S."/>
        </authorList>
    </citation>
    <scope>NUCLEOTIDE SEQUENCE [LARGE SCALE GENOMIC DNA]</scope>
    <source>
        <strain evidence="10">ML311-T8</strain>
    </source>
</reference>
<evidence type="ECO:0000256" key="6">
    <source>
        <dbReference type="ARBA" id="ARBA00023136"/>
    </source>
</evidence>
<dbReference type="OrthoDB" id="24153at2"/>
<keyword evidence="2 7" id="KW-0813">Transport</keyword>
<dbReference type="PANTHER" id="PTHR43163:SF9">
    <property type="entry name" value="ABC TRANSPORTER PERMEASE PROTEIN"/>
    <property type="match status" value="1"/>
</dbReference>
<accession>A0A6B8RCI6</accession>
<dbReference type="KEGG" id="ppsc:EHS13_03335"/>
<evidence type="ECO:0000256" key="4">
    <source>
        <dbReference type="ARBA" id="ARBA00022692"/>
    </source>
</evidence>
<dbReference type="PROSITE" id="PS50928">
    <property type="entry name" value="ABC_TM1"/>
    <property type="match status" value="1"/>
</dbReference>
<evidence type="ECO:0000256" key="7">
    <source>
        <dbReference type="RuleBase" id="RU363032"/>
    </source>
</evidence>
<dbReference type="Pfam" id="PF19300">
    <property type="entry name" value="BPD_transp_1_N"/>
    <property type="match status" value="1"/>
</dbReference>
<comment type="similarity">
    <text evidence="7">Belongs to the binding-protein-dependent transport system permease family.</text>
</comment>
<feature type="transmembrane region" description="Helical" evidence="7">
    <location>
        <begin position="9"/>
        <end position="27"/>
    </location>
</feature>
<protein>
    <submittedName>
        <fullName evidence="9">ABC transporter permease</fullName>
    </submittedName>
</protein>
<dbReference type="InterPro" id="IPR045621">
    <property type="entry name" value="BPD_transp_1_N"/>
</dbReference>
<keyword evidence="3" id="KW-1003">Cell membrane</keyword>
<dbReference type="InterPro" id="IPR000515">
    <property type="entry name" value="MetI-like"/>
</dbReference>
<evidence type="ECO:0000256" key="5">
    <source>
        <dbReference type="ARBA" id="ARBA00022989"/>
    </source>
</evidence>
<keyword evidence="6 7" id="KW-0472">Membrane</keyword>
<dbReference type="InterPro" id="IPR035906">
    <property type="entry name" value="MetI-like_sf"/>
</dbReference>
<dbReference type="RefSeq" id="WP_155699006.1">
    <property type="nucleotide sequence ID" value="NZ_CP034235.1"/>
</dbReference>
<name>A0A6B8RCI6_9BACL</name>
<dbReference type="Gene3D" id="1.10.3720.10">
    <property type="entry name" value="MetI-like"/>
    <property type="match status" value="1"/>
</dbReference>
<dbReference type="GO" id="GO:0005886">
    <property type="term" value="C:plasma membrane"/>
    <property type="evidence" value="ECO:0007669"/>
    <property type="project" value="UniProtKB-SubCell"/>
</dbReference>
<dbReference type="NCBIfam" id="NF045472">
    <property type="entry name" value="Opp4B"/>
    <property type="match status" value="1"/>
</dbReference>
<sequence length="321" mass="35714">MLTYAFRRLLGMIPLMILVSVVVFSLAKLMPGDALMGKIDPKNSSPQYIAEMREKLGYNQPILTQYWSWIKHVLQGDLGQSFVHKKPVGAIIAERIPNTLLLMLLSLCITYSLSIAMGMYAGRRPNRLGDHFILSLNYVAYSIPTFVAAIAAIYVFSFKLGWVPASGSIGIGLDEGSFSYYISKLKYAILPSLVLGLFSTAAYTQFLRNEIMENSRKDYVRTAMAKGTKLSRIYSVHIFQNSLIPLITFLGFDIGALLSGTVVVETIFTYPGIGQLVIQSVNSRDYSVLMSVMMLLSFMTLIGNLIADLLYGLVDPRIRLD</sequence>
<evidence type="ECO:0000256" key="1">
    <source>
        <dbReference type="ARBA" id="ARBA00004651"/>
    </source>
</evidence>
<gene>
    <name evidence="9" type="ORF">EHS13_03335</name>
</gene>
<dbReference type="Pfam" id="PF00528">
    <property type="entry name" value="BPD_transp_1"/>
    <property type="match status" value="1"/>
</dbReference>
<evidence type="ECO:0000313" key="10">
    <source>
        <dbReference type="Proteomes" id="UP000426246"/>
    </source>
</evidence>
<dbReference type="CDD" id="cd06261">
    <property type="entry name" value="TM_PBP2"/>
    <property type="match status" value="1"/>
</dbReference>
<dbReference type="SUPFAM" id="SSF161098">
    <property type="entry name" value="MetI-like"/>
    <property type="match status" value="1"/>
</dbReference>